<feature type="binding site" evidence="12">
    <location>
        <position position="236"/>
    </location>
    <ligand>
        <name>ATP</name>
        <dbReference type="ChEBI" id="CHEBI:30616"/>
    </ligand>
</feature>
<dbReference type="GO" id="GO:0005634">
    <property type="term" value="C:nucleus"/>
    <property type="evidence" value="ECO:0007669"/>
    <property type="project" value="UniProtKB-SubCell"/>
</dbReference>
<dbReference type="InterPro" id="IPR011611">
    <property type="entry name" value="PfkB_dom"/>
</dbReference>
<feature type="binding site" evidence="12">
    <location>
        <position position="333"/>
    </location>
    <ligand>
        <name>K(+)</name>
        <dbReference type="ChEBI" id="CHEBI:29103"/>
    </ligand>
</feature>
<dbReference type="AlphaFoldDB" id="A0A2B7Z4G0"/>
<comment type="cofactor">
    <cofactor evidence="12">
        <name>Mg(2+)</name>
        <dbReference type="ChEBI" id="CHEBI:18420"/>
    </cofactor>
    <text evidence="12">Requires a divalent cation, most likely magnesium in vivo, as an electrophilic catalyst to aid phosphoryl group transfer. It is the chelate of the metal and the nucleotide that is the actual substrate.</text>
</comment>
<evidence type="ECO:0000256" key="3">
    <source>
        <dbReference type="ARBA" id="ARBA00016943"/>
    </source>
</evidence>
<evidence type="ECO:0000256" key="8">
    <source>
        <dbReference type="ARBA" id="ARBA00022840"/>
    </source>
</evidence>
<accession>A0A2B7Z4G0</accession>
<feature type="region of interest" description="Disordered" evidence="13">
    <location>
        <begin position="247"/>
        <end position="266"/>
    </location>
</feature>
<keyword evidence="12" id="KW-0539">Nucleus</keyword>
<dbReference type="InterPro" id="IPR002139">
    <property type="entry name" value="Ribo/fructo_kinase"/>
</dbReference>
<feature type="region of interest" description="Disordered" evidence="13">
    <location>
        <begin position="50"/>
        <end position="70"/>
    </location>
</feature>
<evidence type="ECO:0000256" key="5">
    <source>
        <dbReference type="ARBA" id="ARBA00022723"/>
    </source>
</evidence>
<evidence type="ECO:0000259" key="14">
    <source>
        <dbReference type="Pfam" id="PF00294"/>
    </source>
</evidence>
<feature type="binding site" evidence="12">
    <location>
        <position position="396"/>
    </location>
    <ligand>
        <name>K(+)</name>
        <dbReference type="ChEBI" id="CHEBI:29103"/>
    </ligand>
</feature>
<keyword evidence="8 12" id="KW-0067">ATP-binding</keyword>
<comment type="similarity">
    <text evidence="1">Belongs to the carbohydrate kinase pfkB family.</text>
</comment>
<evidence type="ECO:0000256" key="2">
    <source>
        <dbReference type="ARBA" id="ARBA00012035"/>
    </source>
</evidence>
<evidence type="ECO:0000256" key="9">
    <source>
        <dbReference type="ARBA" id="ARBA00022842"/>
    </source>
</evidence>
<evidence type="ECO:0000256" key="6">
    <source>
        <dbReference type="ARBA" id="ARBA00022741"/>
    </source>
</evidence>
<dbReference type="EMBL" id="PDND01000405">
    <property type="protein sequence ID" value="PGH28475.1"/>
    <property type="molecule type" value="Genomic_DNA"/>
</dbReference>
<dbReference type="PANTHER" id="PTHR10584">
    <property type="entry name" value="SUGAR KINASE"/>
    <property type="match status" value="1"/>
</dbReference>
<feature type="binding site" evidence="12">
    <location>
        <begin position="336"/>
        <end position="337"/>
    </location>
    <ligand>
        <name>ATP</name>
        <dbReference type="ChEBI" id="CHEBI:30616"/>
    </ligand>
</feature>
<feature type="binding site" evidence="12">
    <location>
        <begin position="12"/>
        <end position="14"/>
    </location>
    <ligand>
        <name>substrate</name>
    </ligand>
</feature>
<feature type="binding site" evidence="12">
    <location>
        <begin position="40"/>
        <end position="44"/>
    </location>
    <ligand>
        <name>substrate</name>
    </ligand>
</feature>
<evidence type="ECO:0000256" key="11">
    <source>
        <dbReference type="ARBA" id="ARBA00023277"/>
    </source>
</evidence>
<name>A0A2B7Z4G0_9EURO</name>
<keyword evidence="5 12" id="KW-0479">Metal-binding</keyword>
<dbReference type="SUPFAM" id="SSF53613">
    <property type="entry name" value="Ribokinase-like"/>
    <property type="match status" value="1"/>
</dbReference>
<keyword evidence="12" id="KW-0963">Cytoplasm</keyword>
<dbReference type="InterPro" id="IPR002173">
    <property type="entry name" value="Carboh/pur_kinase_PfkB_CS"/>
</dbReference>
<evidence type="ECO:0000256" key="13">
    <source>
        <dbReference type="SAM" id="MobiDB-lite"/>
    </source>
</evidence>
<keyword evidence="6 12" id="KW-0547">Nucleotide-binding</keyword>
<feature type="domain" description="Carbohydrate kinase PfkB" evidence="14">
    <location>
        <begin position="213"/>
        <end position="403"/>
    </location>
</feature>
<evidence type="ECO:0000256" key="12">
    <source>
        <dbReference type="HAMAP-Rule" id="MF_03215"/>
    </source>
</evidence>
<comment type="subunit">
    <text evidence="12">Homodimer.</text>
</comment>
<dbReference type="PROSITE" id="PS00584">
    <property type="entry name" value="PFKB_KINASES_2"/>
    <property type="match status" value="1"/>
</dbReference>
<reference evidence="15 16" key="1">
    <citation type="submission" date="2017-10" db="EMBL/GenBank/DDBJ databases">
        <title>Comparative genomics in systemic dimorphic fungi from Ajellomycetaceae.</title>
        <authorList>
            <person name="Munoz J.F."/>
            <person name="Mcewen J.G."/>
            <person name="Clay O.K."/>
            <person name="Cuomo C.A."/>
        </authorList>
    </citation>
    <scope>NUCLEOTIDE SEQUENCE [LARGE SCALE GENOMIC DNA]</scope>
    <source>
        <strain evidence="15 16">UAMH4076</strain>
    </source>
</reference>
<feature type="binding site" evidence="12">
    <location>
        <position position="331"/>
    </location>
    <ligand>
        <name>K(+)</name>
        <dbReference type="ChEBI" id="CHEBI:29103"/>
    </ligand>
</feature>
<feature type="binding site" evidence="12">
    <location>
        <position position="400"/>
    </location>
    <ligand>
        <name>K(+)</name>
        <dbReference type="ChEBI" id="CHEBI:29103"/>
    </ligand>
</feature>
<feature type="binding site" evidence="12">
    <location>
        <position position="391"/>
    </location>
    <ligand>
        <name>K(+)</name>
        <dbReference type="ChEBI" id="CHEBI:29103"/>
    </ligand>
</feature>
<evidence type="ECO:0000256" key="10">
    <source>
        <dbReference type="ARBA" id="ARBA00022958"/>
    </source>
</evidence>
<dbReference type="Gene3D" id="3.40.1190.20">
    <property type="match status" value="1"/>
</dbReference>
<comment type="caution">
    <text evidence="15">The sequence shown here is derived from an EMBL/GenBank/DDBJ whole genome shotgun (WGS) entry which is preliminary data.</text>
</comment>
<dbReference type="Proteomes" id="UP000226031">
    <property type="component" value="Unassembled WGS sequence"/>
</dbReference>
<dbReference type="GO" id="GO:0004747">
    <property type="term" value="F:ribokinase activity"/>
    <property type="evidence" value="ECO:0007669"/>
    <property type="project" value="UniProtKB-UniRule"/>
</dbReference>
<evidence type="ECO:0000256" key="1">
    <source>
        <dbReference type="ARBA" id="ARBA00005380"/>
    </source>
</evidence>
<comment type="subcellular location">
    <subcellularLocation>
        <location evidence="12">Cytoplasm</location>
    </subcellularLocation>
    <subcellularLocation>
        <location evidence="12">Nucleus</location>
    </subcellularLocation>
</comment>
<dbReference type="UniPathway" id="UPA00916">
    <property type="reaction ID" value="UER00889"/>
</dbReference>
<feature type="binding site" evidence="12">
    <location>
        <begin position="286"/>
        <end position="291"/>
    </location>
    <ligand>
        <name>ATP</name>
        <dbReference type="ChEBI" id="CHEBI:30616"/>
    </ligand>
</feature>
<evidence type="ECO:0000256" key="4">
    <source>
        <dbReference type="ARBA" id="ARBA00022679"/>
    </source>
</evidence>
<evidence type="ECO:0000313" key="15">
    <source>
        <dbReference type="EMBL" id="PGH28475.1"/>
    </source>
</evidence>
<dbReference type="Pfam" id="PF00294">
    <property type="entry name" value="PfkB"/>
    <property type="match status" value="2"/>
</dbReference>
<gene>
    <name evidence="15" type="ORF">GX50_08785</name>
</gene>
<keyword evidence="10 12" id="KW-0630">Potassium</keyword>
<comment type="pathway">
    <text evidence="12">Carbohydrate metabolism; D-ribose degradation; D-ribose 5-phosphate from beta-D-ribopyranose: step 2/2.</text>
</comment>
<proteinExistence type="inferred from homology"/>
<dbReference type="PANTHER" id="PTHR10584:SF166">
    <property type="entry name" value="RIBOKINASE"/>
    <property type="match status" value="1"/>
</dbReference>
<comment type="caution">
    <text evidence="12">Lacks conserved residue(s) required for the propagation of feature annotation.</text>
</comment>
<evidence type="ECO:0000256" key="7">
    <source>
        <dbReference type="ARBA" id="ARBA00022777"/>
    </source>
</evidence>
<keyword evidence="11 12" id="KW-0119">Carbohydrate metabolism</keyword>
<dbReference type="EC" id="2.7.1.15" evidence="2 12"/>
<dbReference type="HAMAP" id="MF_01987">
    <property type="entry name" value="Ribokinase"/>
    <property type="match status" value="1"/>
</dbReference>
<feature type="binding site" evidence="12">
    <location>
        <position position="337"/>
    </location>
    <ligand>
        <name>substrate</name>
    </ligand>
</feature>
<dbReference type="GO" id="GO:0046872">
    <property type="term" value="F:metal ion binding"/>
    <property type="evidence" value="ECO:0007669"/>
    <property type="project" value="UniProtKB-KW"/>
</dbReference>
<feature type="binding site" evidence="12">
    <location>
        <position position="175"/>
    </location>
    <ligand>
        <name>substrate</name>
    </ligand>
</feature>
<keyword evidence="4 12" id="KW-0808">Transferase</keyword>
<dbReference type="InterPro" id="IPR011877">
    <property type="entry name" value="Ribokinase"/>
</dbReference>
<dbReference type="GO" id="GO:0005524">
    <property type="term" value="F:ATP binding"/>
    <property type="evidence" value="ECO:0007669"/>
    <property type="project" value="UniProtKB-UniRule"/>
</dbReference>
<keyword evidence="9 12" id="KW-0460">Magnesium</keyword>
<evidence type="ECO:0000313" key="16">
    <source>
        <dbReference type="Proteomes" id="UP000226031"/>
    </source>
</evidence>
<comment type="similarity">
    <text evidence="12">Belongs to the carbohydrate kinase PfkB family. Ribokinase subfamily.</text>
</comment>
<keyword evidence="7 12" id="KW-0418">Kinase</keyword>
<feature type="binding site" evidence="12">
    <location>
        <position position="394"/>
    </location>
    <ligand>
        <name>K(+)</name>
        <dbReference type="ChEBI" id="CHEBI:29103"/>
    </ligand>
</feature>
<dbReference type="InterPro" id="IPR029056">
    <property type="entry name" value="Ribokinase-like"/>
</dbReference>
<protein>
    <recommendedName>
        <fullName evidence="3 12">Ribokinase</fullName>
        <shortName evidence="12">RK</shortName>
        <ecNumber evidence="2 12">2.7.1.15</ecNumber>
    </recommendedName>
</protein>
<comment type="function">
    <text evidence="12">Catalyzes the phosphorylation of ribose at O-5 in a reaction requiring ATP and magnesium. The resulting D-ribose-5-phosphate can then be used either for sythesis of nucleotides, histidine, and tryptophan, or as a component of the pentose phosphate pathway.</text>
</comment>
<dbReference type="CDD" id="cd01174">
    <property type="entry name" value="ribokinase"/>
    <property type="match status" value="1"/>
</dbReference>
<dbReference type="PRINTS" id="PR00990">
    <property type="entry name" value="RIBOKINASE"/>
</dbReference>
<organism evidence="15 16">
    <name type="scientific">[Emmonsia] crescens</name>
    <dbReference type="NCBI Taxonomy" id="73230"/>
    <lineage>
        <taxon>Eukaryota</taxon>
        <taxon>Fungi</taxon>
        <taxon>Dikarya</taxon>
        <taxon>Ascomycota</taxon>
        <taxon>Pezizomycotina</taxon>
        <taxon>Eurotiomycetes</taxon>
        <taxon>Eurotiomycetidae</taxon>
        <taxon>Onygenales</taxon>
        <taxon>Ajellomycetaceae</taxon>
        <taxon>Emergomyces</taxon>
    </lineage>
</organism>
<dbReference type="STRING" id="73230.A0A2B7Z4G0"/>
<sequence length="407" mass="43533">MPPAIRIIGSLNVDMVSVTPRFPHPGETLKSTSFSTHAGGKGANQAVACGRLSRPKPTTTTTPSTPIPIDPTHIHVEMLGATGLLDTHFPTLLQPTLHTSGVHTSRIRQIPNTHTGVAVIIVDSSAGGENRILYSPGANYAGMQMEDTDRDTDTPAVLSLSLSAPMPDVLVLQAEIPIETVIGILRGVCVWKEAQRRIEGKAGIEADVEVVFNPAPAPEGGLPDDVYAAVDHLVMNETECEIMAPAGLEGEGEGEGEGETAATSPGRRDRIARHFHALGVRHVLVTLGAKGVWYSAGDAGRELQEQQGDGDGGWVRYVGEVPAAKVERVVDTTAAGDTFVGGYSVQIARWREARRAAGRGGEELTVEERRERYGTFMERAVEWATRASARCVERSGAMDSIPWEDEV</sequence>
<comment type="activity regulation">
    <text evidence="12">Activated by a monovalent cation that binds near, but not in, the active site. The most likely occupant of the site in vivo is potassium. Ion binding induces a conformational change that may alter substrate affinity.</text>
</comment>
<feature type="active site" description="Proton acceptor" evidence="12">
    <location>
        <position position="337"/>
    </location>
</feature>
<feature type="domain" description="Carbohydrate kinase PfkB" evidence="14">
    <location>
        <begin position="7"/>
        <end position="141"/>
    </location>
</feature>
<comment type="catalytic activity">
    <reaction evidence="12">
        <text>D-ribose + ATP = D-ribose 5-phosphate + ADP + H(+)</text>
        <dbReference type="Rhea" id="RHEA:13697"/>
        <dbReference type="ChEBI" id="CHEBI:15378"/>
        <dbReference type="ChEBI" id="CHEBI:30616"/>
        <dbReference type="ChEBI" id="CHEBI:47013"/>
        <dbReference type="ChEBI" id="CHEBI:78346"/>
        <dbReference type="ChEBI" id="CHEBI:456216"/>
        <dbReference type="EC" id="2.7.1.15"/>
    </reaction>
</comment>
<dbReference type="GO" id="GO:0005737">
    <property type="term" value="C:cytoplasm"/>
    <property type="evidence" value="ECO:0007669"/>
    <property type="project" value="UniProtKB-SubCell"/>
</dbReference>
<dbReference type="GO" id="GO:0019303">
    <property type="term" value="P:D-ribose catabolic process"/>
    <property type="evidence" value="ECO:0007669"/>
    <property type="project" value="UniProtKB-UniRule"/>
</dbReference>
<feature type="compositionally biased region" description="Low complexity" evidence="13">
    <location>
        <begin position="55"/>
        <end position="64"/>
    </location>
</feature>
<keyword evidence="16" id="KW-1185">Reference proteome</keyword>